<dbReference type="InterPro" id="IPR002762">
    <property type="entry name" value="CbiX-like"/>
</dbReference>
<name>A0ABY9RLK0_9BURK</name>
<dbReference type="Gene3D" id="3.40.50.1400">
    <property type="match status" value="1"/>
</dbReference>
<reference evidence="3" key="1">
    <citation type="submission" date="2023-09" db="EMBL/GenBank/DDBJ databases">
        <title>Undibacterium sp. 20NA77.5 isolated from freshwater.</title>
        <authorList>
            <person name="Le V."/>
            <person name="Ko S.-R."/>
            <person name="Ahn C.-Y."/>
            <person name="Oh H.-M."/>
        </authorList>
    </citation>
    <scope>NUCLEOTIDE SEQUENCE</scope>
    <source>
        <strain evidence="3">20NA77.5</strain>
    </source>
</reference>
<organism evidence="3 4">
    <name type="scientific">Undibacterium cyanobacteriorum</name>
    <dbReference type="NCBI Taxonomy" id="3073561"/>
    <lineage>
        <taxon>Bacteria</taxon>
        <taxon>Pseudomonadati</taxon>
        <taxon>Pseudomonadota</taxon>
        <taxon>Betaproteobacteria</taxon>
        <taxon>Burkholderiales</taxon>
        <taxon>Oxalobacteraceae</taxon>
        <taxon>Undibacterium</taxon>
    </lineage>
</organism>
<evidence type="ECO:0000313" key="4">
    <source>
        <dbReference type="Proteomes" id="UP001181355"/>
    </source>
</evidence>
<accession>A0ABY9RLK0</accession>
<dbReference type="Proteomes" id="UP001181355">
    <property type="component" value="Chromosome"/>
</dbReference>
<dbReference type="PANTHER" id="PTHR33542:SF5">
    <property type="entry name" value="FERROCHELATASE CHE1"/>
    <property type="match status" value="1"/>
</dbReference>
<protein>
    <submittedName>
        <fullName evidence="3">CbiX/SirB N-terminal domain-containing protein</fullName>
    </submittedName>
</protein>
<evidence type="ECO:0000256" key="2">
    <source>
        <dbReference type="ARBA" id="ARBA00023239"/>
    </source>
</evidence>
<evidence type="ECO:0000256" key="1">
    <source>
        <dbReference type="ARBA" id="ARBA00022723"/>
    </source>
</evidence>
<dbReference type="CDD" id="cd03416">
    <property type="entry name" value="CbiX_SirB_N"/>
    <property type="match status" value="1"/>
</dbReference>
<dbReference type="PANTHER" id="PTHR33542">
    <property type="entry name" value="SIROHYDROCHLORIN FERROCHELATASE, CHLOROPLASTIC"/>
    <property type="match status" value="1"/>
</dbReference>
<dbReference type="InterPro" id="IPR050963">
    <property type="entry name" value="Sirohydro_Cobaltochel/CbiX"/>
</dbReference>
<proteinExistence type="predicted"/>
<gene>
    <name evidence="3" type="ORF">RF679_05570</name>
</gene>
<keyword evidence="2" id="KW-0456">Lyase</keyword>
<dbReference type="SUPFAM" id="SSF53800">
    <property type="entry name" value="Chelatase"/>
    <property type="match status" value="1"/>
</dbReference>
<evidence type="ECO:0000313" key="3">
    <source>
        <dbReference type="EMBL" id="WMW81748.1"/>
    </source>
</evidence>
<dbReference type="EMBL" id="CP133720">
    <property type="protein sequence ID" value="WMW81748.1"/>
    <property type="molecule type" value="Genomic_DNA"/>
</dbReference>
<sequence>MAAIRDRLVPEFYFLIACVGGFALRRAPLSFIDLFADRCQMTQSTPTTKALVLFAHGARADAWAKPFRRLHTMLQSQRPDLRVELAFLEFMTPSLPDIAQALEAAGIRHIHLVPIFLGQGGHVMRDLPMMIDEIRLQYPHLNIEKAEAAGEDELVLQAICDYCLRSQSA</sequence>
<keyword evidence="4" id="KW-1185">Reference proteome</keyword>
<dbReference type="Pfam" id="PF01903">
    <property type="entry name" value="CbiX"/>
    <property type="match status" value="1"/>
</dbReference>
<keyword evidence="1" id="KW-0479">Metal-binding</keyword>